<evidence type="ECO:0000313" key="1">
    <source>
        <dbReference type="EnsemblPlants" id="PGSC0003DMT400023927"/>
    </source>
</evidence>
<dbReference type="EnsemblPlants" id="PGSC0003DMT400023927">
    <property type="protein sequence ID" value="PGSC0003DMT400023927"/>
    <property type="gene ID" value="PGSC0003DMG400009250"/>
</dbReference>
<dbReference type="InParanoid" id="M1AJ61"/>
<proteinExistence type="predicted"/>
<protein>
    <submittedName>
        <fullName evidence="1">Uncharacterized protein</fullName>
    </submittedName>
</protein>
<dbReference type="AlphaFoldDB" id="M1AJ61"/>
<name>M1AJ61_SOLTU</name>
<keyword evidence="2" id="KW-1185">Reference proteome</keyword>
<sequence>MEAEFDKKLFNLQSHAKSKLWQSKSIFECFSCLESLATFSSRIRHPVYSSDTKFGASIFLVPPESSLIFKTFWN</sequence>
<dbReference type="Gramene" id="PGSC0003DMT400023927">
    <property type="protein sequence ID" value="PGSC0003DMT400023927"/>
    <property type="gene ID" value="PGSC0003DMG400009250"/>
</dbReference>
<dbReference type="PaxDb" id="4113-PGSC0003DMT400023927"/>
<reference evidence="2" key="1">
    <citation type="journal article" date="2011" name="Nature">
        <title>Genome sequence and analysis of the tuber crop potato.</title>
        <authorList>
            <consortium name="The Potato Genome Sequencing Consortium"/>
        </authorList>
    </citation>
    <scope>NUCLEOTIDE SEQUENCE [LARGE SCALE GENOMIC DNA]</scope>
    <source>
        <strain evidence="2">cv. DM1-3 516 R44</strain>
    </source>
</reference>
<accession>M1AJ61</accession>
<reference evidence="1" key="2">
    <citation type="submission" date="2015-06" db="UniProtKB">
        <authorList>
            <consortium name="EnsemblPlants"/>
        </authorList>
    </citation>
    <scope>IDENTIFICATION</scope>
    <source>
        <strain evidence="1">DM1-3 516 R44</strain>
    </source>
</reference>
<evidence type="ECO:0000313" key="2">
    <source>
        <dbReference type="Proteomes" id="UP000011115"/>
    </source>
</evidence>
<organism evidence="1 2">
    <name type="scientific">Solanum tuberosum</name>
    <name type="common">Potato</name>
    <dbReference type="NCBI Taxonomy" id="4113"/>
    <lineage>
        <taxon>Eukaryota</taxon>
        <taxon>Viridiplantae</taxon>
        <taxon>Streptophyta</taxon>
        <taxon>Embryophyta</taxon>
        <taxon>Tracheophyta</taxon>
        <taxon>Spermatophyta</taxon>
        <taxon>Magnoliopsida</taxon>
        <taxon>eudicotyledons</taxon>
        <taxon>Gunneridae</taxon>
        <taxon>Pentapetalae</taxon>
        <taxon>asterids</taxon>
        <taxon>lamiids</taxon>
        <taxon>Solanales</taxon>
        <taxon>Solanaceae</taxon>
        <taxon>Solanoideae</taxon>
        <taxon>Solaneae</taxon>
        <taxon>Solanum</taxon>
    </lineage>
</organism>
<dbReference type="Proteomes" id="UP000011115">
    <property type="component" value="Unassembled WGS sequence"/>
</dbReference>
<dbReference type="HOGENOM" id="CLU_2692574_0_0_1"/>